<dbReference type="EMBL" id="BROD01000001">
    <property type="protein sequence ID" value="GKX65380.1"/>
    <property type="molecule type" value="Genomic_DNA"/>
</dbReference>
<protein>
    <submittedName>
        <fullName evidence="1">Phosphohydrolase</fullName>
    </submittedName>
</protein>
<proteinExistence type="predicted"/>
<evidence type="ECO:0000313" key="2">
    <source>
        <dbReference type="Proteomes" id="UP001058074"/>
    </source>
</evidence>
<gene>
    <name evidence="1" type="ORF">rsdtw13_06380</name>
</gene>
<dbReference type="Proteomes" id="UP001058074">
    <property type="component" value="Unassembled WGS sequence"/>
</dbReference>
<comment type="caution">
    <text evidence="1">The sequence shown here is derived from an EMBL/GenBank/DDBJ whole genome shotgun (WGS) entry which is preliminary data.</text>
</comment>
<organism evidence="1 2">
    <name type="scientific">Inconstantimicrobium mannanitabidum</name>
    <dbReference type="NCBI Taxonomy" id="1604901"/>
    <lineage>
        <taxon>Bacteria</taxon>
        <taxon>Bacillati</taxon>
        <taxon>Bacillota</taxon>
        <taxon>Clostridia</taxon>
        <taxon>Eubacteriales</taxon>
        <taxon>Clostridiaceae</taxon>
        <taxon>Inconstantimicrobium</taxon>
    </lineage>
</organism>
<keyword evidence="2" id="KW-1185">Reference proteome</keyword>
<accession>A0ACB5R8E4</accession>
<name>A0ACB5R8E4_9CLOT</name>
<evidence type="ECO:0000313" key="1">
    <source>
        <dbReference type="EMBL" id="GKX65380.1"/>
    </source>
</evidence>
<reference evidence="1" key="1">
    <citation type="journal article" date="2025" name="Int. J. Syst. Evol. Microbiol.">
        <title>Inconstantimicrobium mannanitabidum sp. nov., a novel member of the family Clostridiaceae isolated from anoxic soil under the treatment of reductive soil disinfestation.</title>
        <authorList>
            <person name="Ueki A."/>
            <person name="Tonouchi A."/>
            <person name="Honma S."/>
            <person name="Kaku N."/>
            <person name="Ueki K."/>
        </authorList>
    </citation>
    <scope>NUCLEOTIDE SEQUENCE</scope>
    <source>
        <strain evidence="1">TW13</strain>
    </source>
</reference>
<sequence length="385" mass="43994">MNFMVVIMSLIIIFIYIAMWYYVGRNIKKIFQHRKINLKIYWAVFWIMAFAYIISRLVSSILTVNNIVSVIFSFVGAITLSLFIYLLLGFLISDLFRVVFKIIKLNEKYKQKIRSIYGNGLIVLIITAIIVCSGFVVALNPKTTEYKININKAIGNKQSLNIVLVSDVHIGIGVRERGIDKMVDSINKLQPEVVFFAGDVFDESSTTALKEYYSQACKKINSKYGVYAITGNHEYFQNFDESIEYYKKANITVLQDEVVKVNNQFYVVGRKDTASESRTNEKIKSLDILLRNIDRNLPIIVLNHKPEDLKSAENEKVDLQLSGHTHNGQIFPGNIIIKKVFEDPYGYLKKNDFNLVVTSGYGTWGPPIRIGTQGEIVNIKMYGNK</sequence>